<keyword evidence="2" id="KW-1185">Reference proteome</keyword>
<sequence length="60" mass="7019">MQRRHALARPLPTENAFLASYTDVHKDICKDEFAKFGQCLREAVCMRLTWLACVFISFLR</sequence>
<dbReference type="EMBL" id="ML769383">
    <property type="protein sequence ID" value="KAE9411412.1"/>
    <property type="molecule type" value="Genomic_DNA"/>
</dbReference>
<protein>
    <submittedName>
        <fullName evidence="1">Uncharacterized protein</fullName>
    </submittedName>
</protein>
<name>A0A6A4IGD3_9AGAR</name>
<dbReference type="Proteomes" id="UP000799118">
    <property type="component" value="Unassembled WGS sequence"/>
</dbReference>
<evidence type="ECO:0000313" key="1">
    <source>
        <dbReference type="EMBL" id="KAE9411412.1"/>
    </source>
</evidence>
<dbReference type="OrthoDB" id="3821113at2759"/>
<accession>A0A6A4IGD3</accession>
<organism evidence="1 2">
    <name type="scientific">Gymnopus androsaceus JB14</name>
    <dbReference type="NCBI Taxonomy" id="1447944"/>
    <lineage>
        <taxon>Eukaryota</taxon>
        <taxon>Fungi</taxon>
        <taxon>Dikarya</taxon>
        <taxon>Basidiomycota</taxon>
        <taxon>Agaricomycotina</taxon>
        <taxon>Agaricomycetes</taxon>
        <taxon>Agaricomycetidae</taxon>
        <taxon>Agaricales</taxon>
        <taxon>Marasmiineae</taxon>
        <taxon>Omphalotaceae</taxon>
        <taxon>Gymnopus</taxon>
    </lineage>
</organism>
<evidence type="ECO:0000313" key="2">
    <source>
        <dbReference type="Proteomes" id="UP000799118"/>
    </source>
</evidence>
<proteinExistence type="predicted"/>
<reference evidence="1" key="1">
    <citation type="journal article" date="2019" name="Environ. Microbiol.">
        <title>Fungal ecological strategies reflected in gene transcription - a case study of two litter decomposers.</title>
        <authorList>
            <person name="Barbi F."/>
            <person name="Kohler A."/>
            <person name="Barry K."/>
            <person name="Baskaran P."/>
            <person name="Daum C."/>
            <person name="Fauchery L."/>
            <person name="Ihrmark K."/>
            <person name="Kuo A."/>
            <person name="LaButti K."/>
            <person name="Lipzen A."/>
            <person name="Morin E."/>
            <person name="Grigoriev I.V."/>
            <person name="Henrissat B."/>
            <person name="Lindahl B."/>
            <person name="Martin F."/>
        </authorList>
    </citation>
    <scope>NUCLEOTIDE SEQUENCE</scope>
    <source>
        <strain evidence="1">JB14</strain>
    </source>
</reference>
<gene>
    <name evidence="1" type="ORF">BT96DRAFT_11370</name>
</gene>
<dbReference type="AlphaFoldDB" id="A0A6A4IGD3"/>